<evidence type="ECO:0000256" key="13">
    <source>
        <dbReference type="ARBA" id="ARBA00023157"/>
    </source>
</evidence>
<keyword evidence="8 18" id="KW-0479">Metal-binding</keyword>
<evidence type="ECO:0000256" key="19">
    <source>
        <dbReference type="PIRSR" id="PIRSR600823-4"/>
    </source>
</evidence>
<feature type="disulfide bond" evidence="20">
    <location>
        <begin position="71"/>
        <end position="76"/>
    </location>
</feature>
<keyword evidence="14" id="KW-0325">Glycoprotein</keyword>
<evidence type="ECO:0000256" key="21">
    <source>
        <dbReference type="SAM" id="Phobius"/>
    </source>
</evidence>
<organism evidence="24 25">
    <name type="scientific">Populus alba x Populus x berolinensis</name>
    <dbReference type="NCBI Taxonomy" id="444605"/>
    <lineage>
        <taxon>Eukaryota</taxon>
        <taxon>Viridiplantae</taxon>
        <taxon>Streptophyta</taxon>
        <taxon>Embryophyta</taxon>
        <taxon>Tracheophyta</taxon>
        <taxon>Spermatophyta</taxon>
        <taxon>Magnoliopsida</taxon>
        <taxon>eudicotyledons</taxon>
        <taxon>Gunneridae</taxon>
        <taxon>Pentapetalae</taxon>
        <taxon>rosids</taxon>
        <taxon>fabids</taxon>
        <taxon>Malpighiales</taxon>
        <taxon>Salicaceae</taxon>
        <taxon>Saliceae</taxon>
        <taxon>Populus</taxon>
    </lineage>
</organism>
<feature type="signal peptide" evidence="22">
    <location>
        <begin position="1"/>
        <end position="26"/>
    </location>
</feature>
<evidence type="ECO:0000256" key="20">
    <source>
        <dbReference type="PIRSR" id="PIRSR600823-5"/>
    </source>
</evidence>
<evidence type="ECO:0000256" key="12">
    <source>
        <dbReference type="ARBA" id="ARBA00023004"/>
    </source>
</evidence>
<feature type="binding site" description="axial binding residue" evidence="18">
    <location>
        <position position="195"/>
    </location>
    <ligand>
        <name>heme b</name>
        <dbReference type="ChEBI" id="CHEBI:60344"/>
    </ligand>
    <ligandPart>
        <name>Fe</name>
        <dbReference type="ChEBI" id="CHEBI:18248"/>
    </ligandPart>
</feature>
<evidence type="ECO:0000256" key="14">
    <source>
        <dbReference type="ARBA" id="ARBA00023180"/>
    </source>
</evidence>
<reference evidence="24" key="1">
    <citation type="journal article" date="2023" name="Mol. Ecol. Resour.">
        <title>Chromosome-level genome assembly of a triploid poplar Populus alba 'Berolinensis'.</title>
        <authorList>
            <person name="Chen S."/>
            <person name="Yu Y."/>
            <person name="Wang X."/>
            <person name="Wang S."/>
            <person name="Zhang T."/>
            <person name="Zhou Y."/>
            <person name="He R."/>
            <person name="Meng N."/>
            <person name="Wang Y."/>
            <person name="Liu W."/>
            <person name="Liu Z."/>
            <person name="Liu J."/>
            <person name="Guo Q."/>
            <person name="Huang H."/>
            <person name="Sederoff R.R."/>
            <person name="Wang G."/>
            <person name="Qu G."/>
            <person name="Chen S."/>
        </authorList>
    </citation>
    <scope>NUCLEOTIDE SEQUENCE</scope>
    <source>
        <strain evidence="24">SC-2020</strain>
    </source>
</reference>
<evidence type="ECO:0000259" key="23">
    <source>
        <dbReference type="PROSITE" id="PS50873"/>
    </source>
</evidence>
<proteinExistence type="inferred from homology"/>
<keyword evidence="21" id="KW-0472">Membrane</keyword>
<dbReference type="EC" id="1.11.1.7" evidence="4"/>
<evidence type="ECO:0000256" key="22">
    <source>
        <dbReference type="SAM" id="SignalP"/>
    </source>
</evidence>
<dbReference type="Gene3D" id="1.10.420.10">
    <property type="entry name" value="Peroxidase, domain 2"/>
    <property type="match status" value="2"/>
</dbReference>
<feature type="domain" description="Plant heme peroxidase family profile" evidence="23">
    <location>
        <begin position="361"/>
        <end position="648"/>
    </location>
</feature>
<keyword evidence="6" id="KW-0575">Peroxidase</keyword>
<dbReference type="PROSITE" id="PS00436">
    <property type="entry name" value="PEROXIDASE_2"/>
    <property type="match status" value="2"/>
</dbReference>
<dbReference type="AlphaFoldDB" id="A0AAD6VXS0"/>
<feature type="binding site" evidence="18">
    <location>
        <position position="246"/>
    </location>
    <ligand>
        <name>Ca(2+)</name>
        <dbReference type="ChEBI" id="CHEBI:29108"/>
        <label>2</label>
    </ligand>
</feature>
<comment type="caution">
    <text evidence="24">The sequence shown here is derived from an EMBL/GenBank/DDBJ whole genome shotgun (WGS) entry which is preliminary data.</text>
</comment>
<feature type="binding site" evidence="18">
    <location>
        <position position="70"/>
    </location>
    <ligand>
        <name>Ca(2+)</name>
        <dbReference type="ChEBI" id="CHEBI:29108"/>
        <label>1</label>
    </ligand>
</feature>
<evidence type="ECO:0000256" key="4">
    <source>
        <dbReference type="ARBA" id="ARBA00012313"/>
    </source>
</evidence>
<evidence type="ECO:0000256" key="9">
    <source>
        <dbReference type="ARBA" id="ARBA00022729"/>
    </source>
</evidence>
<dbReference type="CDD" id="cd00693">
    <property type="entry name" value="secretory_peroxidase"/>
    <property type="match status" value="2"/>
</dbReference>
<keyword evidence="11" id="KW-0560">Oxidoreductase</keyword>
<evidence type="ECO:0000256" key="5">
    <source>
        <dbReference type="ARBA" id="ARBA00022525"/>
    </source>
</evidence>
<dbReference type="EMBL" id="JAQIZT010000007">
    <property type="protein sequence ID" value="KAJ6991324.1"/>
    <property type="molecule type" value="Genomic_DNA"/>
</dbReference>
<keyword evidence="10 18" id="KW-0106">Calcium</keyword>
<keyword evidence="21" id="KW-0812">Transmembrane</keyword>
<dbReference type="GO" id="GO:0042744">
    <property type="term" value="P:hydrogen peroxide catabolic process"/>
    <property type="evidence" value="ECO:0007669"/>
    <property type="project" value="UniProtKB-KW"/>
</dbReference>
<dbReference type="Proteomes" id="UP001164929">
    <property type="component" value="Chromosome 7"/>
</dbReference>
<feature type="domain" description="Plant heme peroxidase family profile" evidence="23">
    <location>
        <begin position="28"/>
        <end position="327"/>
    </location>
</feature>
<comment type="cofactor">
    <cofactor evidence="18">
        <name>Ca(2+)</name>
        <dbReference type="ChEBI" id="CHEBI:29108"/>
    </cofactor>
    <text evidence="18">Binds 2 calcium ions per subunit.</text>
</comment>
<dbReference type="FunFam" id="1.10.420.10:FF:000008">
    <property type="entry name" value="Peroxidase"/>
    <property type="match status" value="2"/>
</dbReference>
<dbReference type="InterPro" id="IPR033905">
    <property type="entry name" value="Secretory_peroxidase"/>
</dbReference>
<sequence>MTVQKLFPVLFLQLALAFLLAGLTNAGGLQLGFYRRACPDAELIVHQTLYRYISRDRTLAAPLLRMHFHDCFIRGCDGSVLLSSTKKNQAEKDAIPNQTLRGFNVIDAVKSALEKKCPGVVSCSDILALVARDAVLMIGGPHWDVPTGRRDGRVSIANEALFNLPSPFANITVLKQQFSATGLSVKDLAVLSGGHTIGIGHCTLISNRLYNFTGKGDTDPSLDPRYAAQLKKKCKPGNSNTVVEMDPGSFKSFDEDYYTIVAKRRGLFQSDSALLDDAETRDYVRFQSRTQGSTFAQDFGESMVKMGYIGVLTGKQGEIRKRCAFLQNFTQGKMAIQKLFVVCFLQLVFAFLLAGLTNAGGLQLGFYRRACPDAELIVHQTLYRYISRDRTLAAPLLRMHFHDCFIRGCDGSVLLSSTKKNQAEKDAIPNQTLRGFNVIDAVKSALEKKCPGVVSCSDILALVARDAVLMIGGPHWDVPTGRRDGRVSIANEALFNLPSPFANITVLKQQFSTGGHTIGIGHCTLISNRLYNFTGKGDTDPSLDPRYAAQLKKKCKPGNSNTVVEMDPGSFKSFDEDYYTIVAKRRGLFQSDSALLDDAETRDYVRFQSRTQGSTFAQDFGESMVKMGYIGVLTGKQGEIRKRCAVVN</sequence>
<dbReference type="InterPro" id="IPR019793">
    <property type="entry name" value="Peroxidases_heam-ligand_BS"/>
</dbReference>
<keyword evidence="13 20" id="KW-1015">Disulfide bond</keyword>
<dbReference type="PROSITE" id="PS50873">
    <property type="entry name" value="PEROXIDASE_4"/>
    <property type="match status" value="2"/>
</dbReference>
<dbReference type="PRINTS" id="PR00458">
    <property type="entry name" value="PEROXIDASE"/>
</dbReference>
<feature type="binding site" evidence="18">
    <location>
        <position position="79"/>
    </location>
    <ligand>
        <name>Ca(2+)</name>
        <dbReference type="ChEBI" id="CHEBI:29108"/>
        <label>1</label>
    </ligand>
</feature>
<feature type="disulfide bond" evidence="20">
    <location>
        <begin position="38"/>
        <end position="117"/>
    </location>
</feature>
<comment type="function">
    <text evidence="2">Removal of H(2)O(2), oxidation of toxic reductants, biosynthesis and degradation of lignin, suberization, auxin catabolism, response to environmental stresses such as wounding, pathogen attack and oxidative stress. These functions might be dependent on each isozyme/isoform in each plant tissue.</text>
</comment>
<feature type="disulfide bond" evidence="20">
    <location>
        <begin position="202"/>
        <end position="234"/>
    </location>
</feature>
<feature type="binding site" evidence="18">
    <location>
        <position position="77"/>
    </location>
    <ligand>
        <name>Ca(2+)</name>
        <dbReference type="ChEBI" id="CHEBI:29108"/>
        <label>1</label>
    </ligand>
</feature>
<evidence type="ECO:0000256" key="2">
    <source>
        <dbReference type="ARBA" id="ARBA00002322"/>
    </source>
</evidence>
<comment type="cofactor">
    <cofactor evidence="18">
        <name>heme b</name>
        <dbReference type="ChEBI" id="CHEBI:60344"/>
    </cofactor>
    <text evidence="18">Binds 1 heme b (iron(II)-protoporphyrin IX) group per subunit.</text>
</comment>
<keyword evidence="12 18" id="KW-0408">Iron</keyword>
<protein>
    <recommendedName>
        <fullName evidence="4">peroxidase</fullName>
        <ecNumber evidence="4">1.11.1.7</ecNumber>
    </recommendedName>
</protein>
<dbReference type="InterPro" id="IPR010255">
    <property type="entry name" value="Haem_peroxidase_sf"/>
</dbReference>
<dbReference type="GO" id="GO:0020037">
    <property type="term" value="F:heme binding"/>
    <property type="evidence" value="ECO:0007669"/>
    <property type="project" value="InterPro"/>
</dbReference>
<feature type="binding site" evidence="18">
    <location>
        <position position="91"/>
    </location>
    <ligand>
        <name>Ca(2+)</name>
        <dbReference type="ChEBI" id="CHEBI:29108"/>
        <label>1</label>
    </ligand>
</feature>
<keyword evidence="15" id="KW-0376">Hydrogen peroxide</keyword>
<feature type="binding site" evidence="18">
    <location>
        <position position="196"/>
    </location>
    <ligand>
        <name>Ca(2+)</name>
        <dbReference type="ChEBI" id="CHEBI:29108"/>
        <label>2</label>
    </ligand>
</feature>
<accession>A0AAD6VXS0</accession>
<dbReference type="InterPro" id="IPR019794">
    <property type="entry name" value="Peroxidases_AS"/>
</dbReference>
<dbReference type="Pfam" id="PF00141">
    <property type="entry name" value="peroxidase"/>
    <property type="match status" value="2"/>
</dbReference>
<feature type="site" description="Transition state stabilizer" evidence="19">
    <location>
        <position position="65"/>
    </location>
</feature>
<dbReference type="FunFam" id="1.10.520.10:FF:000001">
    <property type="entry name" value="Peroxidase"/>
    <property type="match status" value="2"/>
</dbReference>
<comment type="similarity">
    <text evidence="3">Belongs to the peroxidase family. Ascorbate peroxidase subfamily.</text>
</comment>
<dbReference type="Gene3D" id="1.10.520.10">
    <property type="match status" value="2"/>
</dbReference>
<evidence type="ECO:0000256" key="11">
    <source>
        <dbReference type="ARBA" id="ARBA00023002"/>
    </source>
</evidence>
<evidence type="ECO:0000256" key="15">
    <source>
        <dbReference type="ARBA" id="ARBA00023324"/>
    </source>
</evidence>
<evidence type="ECO:0000256" key="18">
    <source>
        <dbReference type="PIRSR" id="PIRSR600823-3"/>
    </source>
</evidence>
<comment type="catalytic activity">
    <reaction evidence="1">
        <text>2 a phenolic donor + H2O2 = 2 a phenolic radical donor + 2 H2O</text>
        <dbReference type="Rhea" id="RHEA:56136"/>
        <dbReference type="ChEBI" id="CHEBI:15377"/>
        <dbReference type="ChEBI" id="CHEBI:16240"/>
        <dbReference type="ChEBI" id="CHEBI:139520"/>
        <dbReference type="ChEBI" id="CHEBI:139521"/>
        <dbReference type="EC" id="1.11.1.7"/>
    </reaction>
</comment>
<evidence type="ECO:0000256" key="10">
    <source>
        <dbReference type="ARBA" id="ARBA00022837"/>
    </source>
</evidence>
<evidence type="ECO:0000256" key="7">
    <source>
        <dbReference type="ARBA" id="ARBA00022617"/>
    </source>
</evidence>
<dbReference type="GO" id="GO:0140825">
    <property type="term" value="F:lactoperoxidase activity"/>
    <property type="evidence" value="ECO:0007669"/>
    <property type="project" value="UniProtKB-EC"/>
</dbReference>
<dbReference type="GO" id="GO:0006979">
    <property type="term" value="P:response to oxidative stress"/>
    <property type="evidence" value="ECO:0007669"/>
    <property type="project" value="InterPro"/>
</dbReference>
<dbReference type="InterPro" id="IPR002016">
    <property type="entry name" value="Haem_peroxidase"/>
</dbReference>
<dbReference type="PANTHER" id="PTHR31235">
    <property type="entry name" value="PEROXIDASE 25-RELATED"/>
    <property type="match status" value="1"/>
</dbReference>
<keyword evidence="7" id="KW-0349">Heme</keyword>
<dbReference type="GO" id="GO:0046872">
    <property type="term" value="F:metal ion binding"/>
    <property type="evidence" value="ECO:0007669"/>
    <property type="project" value="UniProtKB-KW"/>
</dbReference>
<feature type="disulfide bond" evidence="20">
    <location>
        <begin position="123"/>
        <end position="323"/>
    </location>
</feature>
<evidence type="ECO:0000313" key="25">
    <source>
        <dbReference type="Proteomes" id="UP001164929"/>
    </source>
</evidence>
<dbReference type="PROSITE" id="PS00435">
    <property type="entry name" value="PEROXIDASE_1"/>
    <property type="match status" value="1"/>
</dbReference>
<feature type="binding site" evidence="18">
    <location>
        <position position="75"/>
    </location>
    <ligand>
        <name>Ca(2+)</name>
        <dbReference type="ChEBI" id="CHEBI:29108"/>
        <label>1</label>
    </ligand>
</feature>
<dbReference type="SUPFAM" id="SSF48113">
    <property type="entry name" value="Heme-dependent peroxidases"/>
    <property type="match status" value="2"/>
</dbReference>
<evidence type="ECO:0000256" key="17">
    <source>
        <dbReference type="PIRSR" id="PIRSR600823-2"/>
    </source>
</evidence>
<feature type="active site" description="Proton acceptor" evidence="16">
    <location>
        <position position="69"/>
    </location>
</feature>
<dbReference type="PRINTS" id="PR00461">
    <property type="entry name" value="PLPEROXIDASE"/>
</dbReference>
<feature type="binding site" evidence="18">
    <location>
        <position position="254"/>
    </location>
    <ligand>
        <name>Ca(2+)</name>
        <dbReference type="ChEBI" id="CHEBI:29108"/>
        <label>2</label>
    </ligand>
</feature>
<evidence type="ECO:0000256" key="8">
    <source>
        <dbReference type="ARBA" id="ARBA00022723"/>
    </source>
</evidence>
<keyword evidence="25" id="KW-1185">Reference proteome</keyword>
<evidence type="ECO:0000256" key="6">
    <source>
        <dbReference type="ARBA" id="ARBA00022559"/>
    </source>
</evidence>
<feature type="transmembrane region" description="Helical" evidence="21">
    <location>
        <begin position="339"/>
        <end position="359"/>
    </location>
</feature>
<keyword evidence="5" id="KW-0964">Secreted</keyword>
<dbReference type="InterPro" id="IPR000823">
    <property type="entry name" value="Peroxidase_pln"/>
</dbReference>
<feature type="binding site" evidence="17">
    <location>
        <position position="165"/>
    </location>
    <ligand>
        <name>substrate</name>
    </ligand>
</feature>
<feature type="chain" id="PRO_5042072538" description="peroxidase" evidence="22">
    <location>
        <begin position="27"/>
        <end position="648"/>
    </location>
</feature>
<gene>
    <name evidence="24" type="ORF">NC653_019500</name>
</gene>
<name>A0AAD6VXS0_9ROSI</name>
<keyword evidence="21" id="KW-1133">Transmembrane helix</keyword>
<evidence type="ECO:0000256" key="1">
    <source>
        <dbReference type="ARBA" id="ARBA00000189"/>
    </source>
</evidence>
<evidence type="ECO:0000313" key="24">
    <source>
        <dbReference type="EMBL" id="KAJ6991324.1"/>
    </source>
</evidence>
<evidence type="ECO:0000256" key="16">
    <source>
        <dbReference type="PIRSR" id="PIRSR600823-1"/>
    </source>
</evidence>
<keyword evidence="9 22" id="KW-0732">Signal</keyword>
<evidence type="ECO:0000256" key="3">
    <source>
        <dbReference type="ARBA" id="ARBA00006873"/>
    </source>
</evidence>